<accession>A0A1M4TVX4</accession>
<evidence type="ECO:0000313" key="1">
    <source>
        <dbReference type="EMBL" id="SHE48586.1"/>
    </source>
</evidence>
<evidence type="ECO:0000313" key="2">
    <source>
        <dbReference type="Proteomes" id="UP000184480"/>
    </source>
</evidence>
<dbReference type="RefSeq" id="WP_062175516.1">
    <property type="nucleotide sequence ID" value="NZ_BBXL01000001.1"/>
</dbReference>
<dbReference type="STRING" id="1346286.SAMN05444362_101434"/>
<name>A0A1M4TVX4_9BACT</name>
<dbReference type="OrthoDB" id="996644at2"/>
<gene>
    <name evidence="1" type="ORF">SAMN05444362_101434</name>
</gene>
<proteinExistence type="predicted"/>
<dbReference type="Proteomes" id="UP000184480">
    <property type="component" value="Unassembled WGS sequence"/>
</dbReference>
<protein>
    <submittedName>
        <fullName evidence="1">Uncharacterized protein</fullName>
    </submittedName>
</protein>
<sequence length="162" mass="18202">MKKLLIFIYVVCIATTAVYSQDSLRIDRVVLTVHNNDSKSQLFVKTLNDSVQIMTSDWDFPVLPVFKSLELTDGKITTVQILGDDNKYNVNSENVLTLAEPQSNKKETTESTESGNSIQLFDYTIKESGNQLTITFDNIVYGSSKYPGQTLAGKCEMIYIRP</sequence>
<dbReference type="AlphaFoldDB" id="A0A1M4TVX4"/>
<keyword evidence="2" id="KW-1185">Reference proteome</keyword>
<organism evidence="1 2">
    <name type="scientific">Dysgonomonas macrotermitis</name>
    <dbReference type="NCBI Taxonomy" id="1346286"/>
    <lineage>
        <taxon>Bacteria</taxon>
        <taxon>Pseudomonadati</taxon>
        <taxon>Bacteroidota</taxon>
        <taxon>Bacteroidia</taxon>
        <taxon>Bacteroidales</taxon>
        <taxon>Dysgonomonadaceae</taxon>
        <taxon>Dysgonomonas</taxon>
    </lineage>
</organism>
<dbReference type="EMBL" id="FQUC01000001">
    <property type="protein sequence ID" value="SHE48586.1"/>
    <property type="molecule type" value="Genomic_DNA"/>
</dbReference>
<reference evidence="2" key="1">
    <citation type="submission" date="2016-11" db="EMBL/GenBank/DDBJ databases">
        <authorList>
            <person name="Varghese N."/>
            <person name="Submissions S."/>
        </authorList>
    </citation>
    <scope>NUCLEOTIDE SEQUENCE [LARGE SCALE GENOMIC DNA]</scope>
    <source>
        <strain evidence="2">DSM 27370</strain>
    </source>
</reference>